<dbReference type="AlphaFoldDB" id="A0A0L6CL90"/>
<organism evidence="18 19">
    <name type="scientific">Luteipulveratus halotolerans</name>
    <dbReference type="NCBI Taxonomy" id="1631356"/>
    <lineage>
        <taxon>Bacteria</taxon>
        <taxon>Bacillati</taxon>
        <taxon>Actinomycetota</taxon>
        <taxon>Actinomycetes</taxon>
        <taxon>Micrococcales</taxon>
        <taxon>Dermacoccaceae</taxon>
        <taxon>Luteipulveratus</taxon>
    </lineage>
</organism>
<proteinExistence type="predicted"/>
<keyword evidence="9" id="KW-0479">Metal-binding</keyword>
<dbReference type="Pfam" id="PF02518">
    <property type="entry name" value="HATPase_c"/>
    <property type="match status" value="1"/>
</dbReference>
<evidence type="ECO:0000313" key="19">
    <source>
        <dbReference type="Proteomes" id="UP000037397"/>
    </source>
</evidence>
<dbReference type="Gene3D" id="3.30.565.10">
    <property type="entry name" value="Histidine kinase-like ATPase, C-terminal domain"/>
    <property type="match status" value="1"/>
</dbReference>
<dbReference type="EC" id="2.7.13.3" evidence="4"/>
<keyword evidence="11" id="KW-0408">Iron</keyword>
<dbReference type="InterPro" id="IPR050482">
    <property type="entry name" value="Sensor_HK_TwoCompSys"/>
</dbReference>
<keyword evidence="16" id="KW-1133">Transmembrane helix</keyword>
<dbReference type="GO" id="GO:0046983">
    <property type="term" value="F:protein dimerization activity"/>
    <property type="evidence" value="ECO:0007669"/>
    <property type="project" value="InterPro"/>
</dbReference>
<dbReference type="InterPro" id="IPR005467">
    <property type="entry name" value="His_kinase_dom"/>
</dbReference>
<evidence type="ECO:0000256" key="11">
    <source>
        <dbReference type="ARBA" id="ARBA00023004"/>
    </source>
</evidence>
<dbReference type="STRING" id="1631356.VV01_17095"/>
<dbReference type="GO" id="GO:0016020">
    <property type="term" value="C:membrane"/>
    <property type="evidence" value="ECO:0007669"/>
    <property type="project" value="InterPro"/>
</dbReference>
<dbReference type="GO" id="GO:0005737">
    <property type="term" value="C:cytoplasm"/>
    <property type="evidence" value="ECO:0007669"/>
    <property type="project" value="UniProtKB-SubCell"/>
</dbReference>
<dbReference type="PANTHER" id="PTHR24421:SF62">
    <property type="entry name" value="SENSORY TRANSDUCTION HISTIDINE KINASE"/>
    <property type="match status" value="1"/>
</dbReference>
<keyword evidence="7" id="KW-0963">Cytoplasm</keyword>
<evidence type="ECO:0000256" key="12">
    <source>
        <dbReference type="ARBA" id="ARBA00023012"/>
    </source>
</evidence>
<keyword evidence="10" id="KW-0418">Kinase</keyword>
<dbReference type="GO" id="GO:0000155">
    <property type="term" value="F:phosphorelay sensor kinase activity"/>
    <property type="evidence" value="ECO:0007669"/>
    <property type="project" value="InterPro"/>
</dbReference>
<dbReference type="InterPro" id="IPR004358">
    <property type="entry name" value="Sig_transdc_His_kin-like_C"/>
</dbReference>
<feature type="transmembrane region" description="Helical" evidence="16">
    <location>
        <begin position="63"/>
        <end position="94"/>
    </location>
</feature>
<reference evidence="19" key="1">
    <citation type="submission" date="2015-03" db="EMBL/GenBank/DDBJ databases">
        <title>Luteipulveratus halotolerans sp. nov., a novel actinobacterium (Dermacoccaceae) from Sarawak, Malaysia.</title>
        <authorList>
            <person name="Juboi H."/>
            <person name="Basik A."/>
            <person name="Shamsul S.S."/>
            <person name="Arnold P."/>
            <person name="Schmitt E.K."/>
            <person name="Sanglier J.-J."/>
            <person name="Yeo T."/>
        </authorList>
    </citation>
    <scope>NUCLEOTIDE SEQUENCE [LARGE SCALE GENOMIC DNA]</scope>
    <source>
        <strain evidence="19">C296001</strain>
    </source>
</reference>
<dbReference type="Proteomes" id="UP000037397">
    <property type="component" value="Unassembled WGS sequence"/>
</dbReference>
<evidence type="ECO:0000256" key="10">
    <source>
        <dbReference type="ARBA" id="ARBA00022777"/>
    </source>
</evidence>
<keyword evidence="12" id="KW-0902">Two-component regulatory system</keyword>
<sequence length="403" mass="42310">MIRSMQLAMHGLFVLLLAVGTVRAIQTGERTAWVVAGCTAMVLWYAAGLVLSRRRASPVAGRWWVAGLVLLWVVGVLLNPELSWIAFALFFLVMHLLPRVPALLTVVLMTVVVVIAQVSNADGEGTAARVIGPCFGALVAVGVAWVYSQLRAESEARRSLVQQLTATRDDLVATHDELAVAQRQAGVLAERSRLARDIHDTLAQGFSSIVLLSRAGLTGPASDAAGRTGSSDAERLRGLLEQVEQTAVTGLQDARTVVLALTPDELSEAPLPAALGRLLGRLGEQTELRTDLVVDGSAQALPTAIEVALLRLAQSALANVRQHADASRVAVTLTYQDDAVGLDVVDDGRGFDPASARIRSNGSGFGLRAMRERLADVGGSLTVESSPGEGTAIGASVPLAAGS</sequence>
<comment type="cofactor">
    <cofactor evidence="2">
        <name>[4Fe-4S] cluster</name>
        <dbReference type="ChEBI" id="CHEBI:49883"/>
    </cofactor>
</comment>
<comment type="subcellular location">
    <subcellularLocation>
        <location evidence="3">Cytoplasm</location>
    </subcellularLocation>
</comment>
<evidence type="ECO:0000256" key="13">
    <source>
        <dbReference type="ARBA" id="ARBA00023014"/>
    </source>
</evidence>
<evidence type="ECO:0000256" key="5">
    <source>
        <dbReference type="ARBA" id="ARBA00017322"/>
    </source>
</evidence>
<comment type="caution">
    <text evidence="18">The sequence shown here is derived from an EMBL/GenBank/DDBJ whole genome shotgun (WGS) entry which is preliminary data.</text>
</comment>
<keyword evidence="16" id="KW-0812">Transmembrane</keyword>
<comment type="function">
    <text evidence="14">Member of the two-component regulatory system NreB/NreC involved in the control of dissimilatory nitrate/nitrite reduction in response to oxygen. NreB functions as a direct oxygen sensor histidine kinase which is autophosphorylated, in the absence of oxygen, probably at the conserved histidine residue, and transfers its phosphate group probably to a conserved aspartate residue of NreC. NreB/NreC activates the expression of the nitrate (narGHJI) and nitrite (nir) reductase operons, as well as the putative nitrate transporter gene narT.</text>
</comment>
<keyword evidence="16" id="KW-0472">Membrane</keyword>
<dbReference type="InterPro" id="IPR003594">
    <property type="entry name" value="HATPase_dom"/>
</dbReference>
<evidence type="ECO:0000256" key="8">
    <source>
        <dbReference type="ARBA" id="ARBA00022679"/>
    </source>
</evidence>
<dbReference type="InterPro" id="IPR017205">
    <property type="entry name" value="Sig_transdc_His_kinase_ChrS"/>
</dbReference>
<evidence type="ECO:0000256" key="16">
    <source>
        <dbReference type="SAM" id="Phobius"/>
    </source>
</evidence>
<dbReference type="CDD" id="cd16917">
    <property type="entry name" value="HATPase_UhpB-NarQ-NarX-like"/>
    <property type="match status" value="1"/>
</dbReference>
<evidence type="ECO:0000256" key="6">
    <source>
        <dbReference type="ARBA" id="ARBA00022485"/>
    </source>
</evidence>
<feature type="transmembrane region" description="Helical" evidence="16">
    <location>
        <begin position="130"/>
        <end position="148"/>
    </location>
</feature>
<dbReference type="PIRSF" id="PIRSF037434">
    <property type="entry name" value="STHK_ChrS"/>
    <property type="match status" value="1"/>
</dbReference>
<dbReference type="InterPro" id="IPR036890">
    <property type="entry name" value="HATPase_C_sf"/>
</dbReference>
<name>A0A0L6CL90_9MICO</name>
<feature type="transmembrane region" description="Helical" evidence="16">
    <location>
        <begin position="34"/>
        <end position="51"/>
    </location>
</feature>
<dbReference type="InterPro" id="IPR011712">
    <property type="entry name" value="Sig_transdc_His_kin_sub3_dim/P"/>
</dbReference>
<evidence type="ECO:0000256" key="14">
    <source>
        <dbReference type="ARBA" id="ARBA00024827"/>
    </source>
</evidence>
<evidence type="ECO:0000256" key="15">
    <source>
        <dbReference type="ARBA" id="ARBA00030800"/>
    </source>
</evidence>
<evidence type="ECO:0000259" key="17">
    <source>
        <dbReference type="PROSITE" id="PS50109"/>
    </source>
</evidence>
<dbReference type="PROSITE" id="PS50109">
    <property type="entry name" value="HIS_KIN"/>
    <property type="match status" value="1"/>
</dbReference>
<dbReference type="GO" id="GO:0046872">
    <property type="term" value="F:metal ion binding"/>
    <property type="evidence" value="ECO:0007669"/>
    <property type="project" value="UniProtKB-KW"/>
</dbReference>
<evidence type="ECO:0000256" key="7">
    <source>
        <dbReference type="ARBA" id="ARBA00022490"/>
    </source>
</evidence>
<feature type="transmembrane region" description="Helical" evidence="16">
    <location>
        <begin position="100"/>
        <end position="118"/>
    </location>
</feature>
<protein>
    <recommendedName>
        <fullName evidence="5">Oxygen sensor histidine kinase NreB</fullName>
        <ecNumber evidence="4">2.7.13.3</ecNumber>
    </recommendedName>
    <alternativeName>
        <fullName evidence="15">Nitrogen regulation protein B</fullName>
    </alternativeName>
</protein>
<evidence type="ECO:0000256" key="1">
    <source>
        <dbReference type="ARBA" id="ARBA00000085"/>
    </source>
</evidence>
<dbReference type="GO" id="GO:0051539">
    <property type="term" value="F:4 iron, 4 sulfur cluster binding"/>
    <property type="evidence" value="ECO:0007669"/>
    <property type="project" value="UniProtKB-KW"/>
</dbReference>
<keyword evidence="6" id="KW-0004">4Fe-4S</keyword>
<accession>A0A0L6CL90</accession>
<gene>
    <name evidence="18" type="ORF">VV01_17095</name>
</gene>
<evidence type="ECO:0000256" key="3">
    <source>
        <dbReference type="ARBA" id="ARBA00004496"/>
    </source>
</evidence>
<dbReference type="Gene3D" id="1.20.5.1930">
    <property type="match status" value="1"/>
</dbReference>
<keyword evidence="19" id="KW-1185">Reference proteome</keyword>
<dbReference type="Pfam" id="PF07730">
    <property type="entry name" value="HisKA_3"/>
    <property type="match status" value="1"/>
</dbReference>
<evidence type="ECO:0000256" key="9">
    <source>
        <dbReference type="ARBA" id="ARBA00022723"/>
    </source>
</evidence>
<dbReference type="PRINTS" id="PR00344">
    <property type="entry name" value="BCTRLSENSOR"/>
</dbReference>
<dbReference type="EMBL" id="LAIR01000002">
    <property type="protein sequence ID" value="KNX38474.1"/>
    <property type="molecule type" value="Genomic_DNA"/>
</dbReference>
<keyword evidence="8" id="KW-0808">Transferase</keyword>
<feature type="domain" description="Histidine kinase" evidence="17">
    <location>
        <begin position="193"/>
        <end position="401"/>
    </location>
</feature>
<evidence type="ECO:0000256" key="4">
    <source>
        <dbReference type="ARBA" id="ARBA00012438"/>
    </source>
</evidence>
<dbReference type="OrthoDB" id="144293at2"/>
<dbReference type="SMART" id="SM00387">
    <property type="entry name" value="HATPase_c"/>
    <property type="match status" value="1"/>
</dbReference>
<evidence type="ECO:0000256" key="2">
    <source>
        <dbReference type="ARBA" id="ARBA00001966"/>
    </source>
</evidence>
<keyword evidence="13" id="KW-0411">Iron-sulfur</keyword>
<comment type="catalytic activity">
    <reaction evidence="1">
        <text>ATP + protein L-histidine = ADP + protein N-phospho-L-histidine.</text>
        <dbReference type="EC" id="2.7.13.3"/>
    </reaction>
</comment>
<dbReference type="SUPFAM" id="SSF55874">
    <property type="entry name" value="ATPase domain of HSP90 chaperone/DNA topoisomerase II/histidine kinase"/>
    <property type="match status" value="1"/>
</dbReference>
<dbReference type="PANTHER" id="PTHR24421">
    <property type="entry name" value="NITRATE/NITRITE SENSOR PROTEIN NARX-RELATED"/>
    <property type="match status" value="1"/>
</dbReference>
<dbReference type="PATRIC" id="fig|1631356.3.peg.3399"/>
<evidence type="ECO:0000313" key="18">
    <source>
        <dbReference type="EMBL" id="KNX38474.1"/>
    </source>
</evidence>